<keyword evidence="7" id="KW-0560">Oxidoreductase</keyword>
<dbReference type="GO" id="GO:0002238">
    <property type="term" value="P:response to molecule of fungal origin"/>
    <property type="evidence" value="ECO:0007669"/>
    <property type="project" value="UniProtKB-ARBA"/>
</dbReference>
<dbReference type="GO" id="GO:0031418">
    <property type="term" value="F:L-ascorbic acid binding"/>
    <property type="evidence" value="ECO:0007669"/>
    <property type="project" value="UniProtKB-KW"/>
</dbReference>
<organism evidence="9 10">
    <name type="scientific">Anisodus acutangulus</name>
    <dbReference type="NCBI Taxonomy" id="402998"/>
    <lineage>
        <taxon>Eukaryota</taxon>
        <taxon>Viridiplantae</taxon>
        <taxon>Streptophyta</taxon>
        <taxon>Embryophyta</taxon>
        <taxon>Tracheophyta</taxon>
        <taxon>Spermatophyta</taxon>
        <taxon>Magnoliopsida</taxon>
        <taxon>eudicotyledons</taxon>
        <taxon>Gunneridae</taxon>
        <taxon>Pentapetalae</taxon>
        <taxon>asterids</taxon>
        <taxon>lamiids</taxon>
        <taxon>Solanales</taxon>
        <taxon>Solanaceae</taxon>
        <taxon>Solanoideae</taxon>
        <taxon>Hyoscyameae</taxon>
        <taxon>Anisodus</taxon>
    </lineage>
</organism>
<comment type="function">
    <text evidence="4">2-oxoglutarate-dependent dioxygenase essential for auxin catabolism and maintenance of auxin homeostasis in reproductive organs. Catalyzes the irreversible oxidation of indole-3-acetic acid (IAA) to the biologically inactive 2-oxoindole-3-acetic acid (OxIAA).</text>
</comment>
<evidence type="ECO:0000256" key="5">
    <source>
        <dbReference type="ARBA" id="ARBA00074102"/>
    </source>
</evidence>
<feature type="domain" description="Fe2OG dioxygenase" evidence="8">
    <location>
        <begin position="159"/>
        <end position="263"/>
    </location>
</feature>
<proteinExistence type="inferred from homology"/>
<evidence type="ECO:0000259" key="8">
    <source>
        <dbReference type="PROSITE" id="PS51471"/>
    </source>
</evidence>
<name>A0A9Q1MAD1_9SOLA</name>
<dbReference type="EMBL" id="JAJAGQ010000008">
    <property type="protein sequence ID" value="KAJ8555106.1"/>
    <property type="molecule type" value="Genomic_DNA"/>
</dbReference>
<evidence type="ECO:0000256" key="7">
    <source>
        <dbReference type="RuleBase" id="RU003682"/>
    </source>
</evidence>
<dbReference type="InterPro" id="IPR050231">
    <property type="entry name" value="Iron_ascorbate_oxido_reductase"/>
</dbReference>
<comment type="caution">
    <text evidence="9">The sequence shown here is derived from an EMBL/GenBank/DDBJ whole genome shotgun (WGS) entry which is preliminary data.</text>
</comment>
<dbReference type="InterPro" id="IPR005123">
    <property type="entry name" value="Oxoglu/Fe-dep_dioxygenase_dom"/>
</dbReference>
<keyword evidence="1 7" id="KW-0479">Metal-binding</keyword>
<sequence>MGISKELKVPTIDFCNPELKPGTPQWESTKTQVLQALQEYGIFEAVYDKVPREDIFDTSKEIFEFPLETKLKTKSTIPMHGYLGQYPMLPAYESLGIADVLKSESVDSIANIFWPDGNPEFGNVLKTFSEPLVELDETIKKMILESLGLKNHIDEFLESYFYNFRFTHYNPGQVKGEEENKPGLSIHTDSGFLTFILQNSVNGLEVQTKNGEWIDVNIAPNSLVVIVGDSFMAWTNGRLHSPVHRVTLSENSERFSIPLFTVPKPGYTIEPQKELVDEEHHVRFKPYDILELYKYVMSKDGAKAGGEAFKNFCGV</sequence>
<dbReference type="InterPro" id="IPR027443">
    <property type="entry name" value="IPNS-like_sf"/>
</dbReference>
<gene>
    <name evidence="9" type="ORF">K7X08_012602</name>
</gene>
<reference evidence="10" key="1">
    <citation type="journal article" date="2023" name="Proc. Natl. Acad. Sci. U.S.A.">
        <title>Genomic and structural basis for evolution of tropane alkaloid biosynthesis.</title>
        <authorList>
            <person name="Wanga Y.-J."/>
            <person name="Taina T."/>
            <person name="Yua J.-Y."/>
            <person name="Lia J."/>
            <person name="Xua B."/>
            <person name="Chenc J."/>
            <person name="D'Auriad J.C."/>
            <person name="Huanga J.-P."/>
            <person name="Huanga S.-X."/>
        </authorList>
    </citation>
    <scope>NUCLEOTIDE SEQUENCE [LARGE SCALE GENOMIC DNA]</scope>
    <source>
        <strain evidence="10">cv. KIB-2019</strain>
    </source>
</reference>
<dbReference type="GO" id="GO:0046872">
    <property type="term" value="F:metal ion binding"/>
    <property type="evidence" value="ECO:0007669"/>
    <property type="project" value="UniProtKB-KW"/>
</dbReference>
<accession>A0A9Q1MAD1</accession>
<keyword evidence="3 7" id="KW-0408">Iron</keyword>
<evidence type="ECO:0000256" key="3">
    <source>
        <dbReference type="ARBA" id="ARBA00023004"/>
    </source>
</evidence>
<protein>
    <recommendedName>
        <fullName evidence="5">2-oxoglutarate-dependent dioxygenase DAO</fullName>
    </recommendedName>
    <alternativeName>
        <fullName evidence="6">Protein DIOXYGENASE FOR AUXIN OXIDATION</fullName>
    </alternativeName>
</protein>
<dbReference type="FunFam" id="2.60.120.330:FF:000017">
    <property type="entry name" value="2-oxoglutarate-dependent dioxygenase DAO"/>
    <property type="match status" value="1"/>
</dbReference>
<evidence type="ECO:0000256" key="1">
    <source>
        <dbReference type="ARBA" id="ARBA00022723"/>
    </source>
</evidence>
<dbReference type="GO" id="GO:0009805">
    <property type="term" value="P:coumarin biosynthetic process"/>
    <property type="evidence" value="ECO:0007669"/>
    <property type="project" value="UniProtKB-ARBA"/>
</dbReference>
<dbReference type="InterPro" id="IPR044861">
    <property type="entry name" value="IPNS-like_FE2OG_OXY"/>
</dbReference>
<evidence type="ECO:0000313" key="10">
    <source>
        <dbReference type="Proteomes" id="UP001152561"/>
    </source>
</evidence>
<dbReference type="AlphaFoldDB" id="A0A9Q1MAD1"/>
<dbReference type="Gene3D" id="2.60.120.330">
    <property type="entry name" value="B-lactam Antibiotic, Isopenicillin N Synthase, Chain"/>
    <property type="match status" value="1"/>
</dbReference>
<evidence type="ECO:0000313" key="9">
    <source>
        <dbReference type="EMBL" id="KAJ8555106.1"/>
    </source>
</evidence>
<dbReference type="Pfam" id="PF03171">
    <property type="entry name" value="2OG-FeII_Oxy"/>
    <property type="match status" value="1"/>
</dbReference>
<comment type="similarity">
    <text evidence="7">Belongs to the iron/ascorbate-dependent oxidoreductase family.</text>
</comment>
<dbReference type="GO" id="GO:0016706">
    <property type="term" value="F:2-oxoglutarate-dependent dioxygenase activity"/>
    <property type="evidence" value="ECO:0007669"/>
    <property type="project" value="UniProtKB-ARBA"/>
</dbReference>
<evidence type="ECO:0000256" key="4">
    <source>
        <dbReference type="ARBA" id="ARBA00054658"/>
    </source>
</evidence>
<dbReference type="Pfam" id="PF14226">
    <property type="entry name" value="DIOX_N"/>
    <property type="match status" value="1"/>
</dbReference>
<dbReference type="SUPFAM" id="SSF51197">
    <property type="entry name" value="Clavaminate synthase-like"/>
    <property type="match status" value="1"/>
</dbReference>
<dbReference type="PANTHER" id="PTHR47990">
    <property type="entry name" value="2-OXOGLUTARATE (2OG) AND FE(II)-DEPENDENT OXYGENASE SUPERFAMILY PROTEIN-RELATED"/>
    <property type="match status" value="1"/>
</dbReference>
<dbReference type="InterPro" id="IPR026992">
    <property type="entry name" value="DIOX_N"/>
</dbReference>
<evidence type="ECO:0000256" key="2">
    <source>
        <dbReference type="ARBA" id="ARBA00022896"/>
    </source>
</evidence>
<evidence type="ECO:0000256" key="6">
    <source>
        <dbReference type="ARBA" id="ARBA00076740"/>
    </source>
</evidence>
<dbReference type="PROSITE" id="PS51471">
    <property type="entry name" value="FE2OG_OXY"/>
    <property type="match status" value="1"/>
</dbReference>
<dbReference type="OrthoDB" id="288590at2759"/>
<keyword evidence="2" id="KW-0847">Vitamin C</keyword>
<keyword evidence="10" id="KW-1185">Reference proteome</keyword>
<dbReference type="Proteomes" id="UP001152561">
    <property type="component" value="Unassembled WGS sequence"/>
</dbReference>